<dbReference type="Gene3D" id="1.10.10.60">
    <property type="entry name" value="Homeodomain-like"/>
    <property type="match status" value="2"/>
</dbReference>
<gene>
    <name evidence="5" type="ORF">DFP88_1063</name>
</gene>
<dbReference type="GO" id="GO:0003700">
    <property type="term" value="F:DNA-binding transcription factor activity"/>
    <property type="evidence" value="ECO:0007669"/>
    <property type="project" value="InterPro"/>
</dbReference>
<protein>
    <submittedName>
        <fullName evidence="5">Helix-turn-helix protein</fullName>
    </submittedName>
</protein>
<keyword evidence="3" id="KW-0804">Transcription</keyword>
<dbReference type="SUPFAM" id="SSF46689">
    <property type="entry name" value="Homeodomain-like"/>
    <property type="match status" value="2"/>
</dbReference>
<sequence>MTSVLSMTSLFPKLVSRLANRLPKGETRTALGSVSFLKVITPGELVPEVQDPIVSLTLQGEKRLSIGHDALHYRVGDTYTSAIDLPTRIEILGCSRTRPYLAMTLRPDPALIADLAQRSEPMVPRSGTRAFAVHPADKDLLDAYRRLLQTLERAEDLDVMGPLIVKEILFRLLQGPQGPILRKLVANGGRHSGIAKAIARIRTDYTGPLRAADLASASGMSVPTFYRRFKAETGMSPLQYRTRLRLYEARRRLHATPTHVARLAFELGYDSPSQFSREYAREFGVPPARDAGLMRARVLSG</sequence>
<evidence type="ECO:0000313" key="5">
    <source>
        <dbReference type="EMBL" id="PYE81326.1"/>
    </source>
</evidence>
<dbReference type="Pfam" id="PF12833">
    <property type="entry name" value="HTH_18"/>
    <property type="match status" value="1"/>
</dbReference>
<dbReference type="PANTHER" id="PTHR43436:SF1">
    <property type="entry name" value="TRANSCRIPTIONAL REGULATORY PROTEIN"/>
    <property type="match status" value="1"/>
</dbReference>
<evidence type="ECO:0000256" key="1">
    <source>
        <dbReference type="ARBA" id="ARBA00023015"/>
    </source>
</evidence>
<name>A0A318SSG4_9RHOB</name>
<dbReference type="GO" id="GO:0043565">
    <property type="term" value="F:sequence-specific DNA binding"/>
    <property type="evidence" value="ECO:0007669"/>
    <property type="project" value="InterPro"/>
</dbReference>
<evidence type="ECO:0000256" key="3">
    <source>
        <dbReference type="ARBA" id="ARBA00023163"/>
    </source>
</evidence>
<dbReference type="AlphaFoldDB" id="A0A318SSG4"/>
<dbReference type="InterPro" id="IPR018060">
    <property type="entry name" value="HTH_AraC"/>
</dbReference>
<dbReference type="PANTHER" id="PTHR43436">
    <property type="entry name" value="ARAC-FAMILY TRANSCRIPTIONAL REGULATOR"/>
    <property type="match status" value="1"/>
</dbReference>
<proteinExistence type="predicted"/>
<evidence type="ECO:0000259" key="4">
    <source>
        <dbReference type="PROSITE" id="PS01124"/>
    </source>
</evidence>
<dbReference type="InterPro" id="IPR018062">
    <property type="entry name" value="HTH_AraC-typ_CS"/>
</dbReference>
<comment type="caution">
    <text evidence="5">The sequence shown here is derived from an EMBL/GenBank/DDBJ whole genome shotgun (WGS) entry which is preliminary data.</text>
</comment>
<reference evidence="5 6" key="1">
    <citation type="submission" date="2018-06" db="EMBL/GenBank/DDBJ databases">
        <title>Genomic Encyclopedia of Type Strains, Phase III (KMG-III): the genomes of soil and plant-associated and newly described type strains.</title>
        <authorList>
            <person name="Whitman W."/>
        </authorList>
    </citation>
    <scope>NUCLEOTIDE SEQUENCE [LARGE SCALE GENOMIC DNA]</scope>
    <source>
        <strain evidence="5 6">CECT 9025</strain>
    </source>
</reference>
<dbReference type="Pfam" id="PF06719">
    <property type="entry name" value="AraC_N"/>
    <property type="match status" value="1"/>
</dbReference>
<evidence type="ECO:0000313" key="6">
    <source>
        <dbReference type="Proteomes" id="UP000248311"/>
    </source>
</evidence>
<dbReference type="Proteomes" id="UP000248311">
    <property type="component" value="Unassembled WGS sequence"/>
</dbReference>
<dbReference type="OrthoDB" id="9802263at2"/>
<dbReference type="RefSeq" id="WP_110815345.1">
    <property type="nucleotide sequence ID" value="NZ_QJTE01000006.1"/>
</dbReference>
<dbReference type="SMART" id="SM00342">
    <property type="entry name" value="HTH_ARAC"/>
    <property type="match status" value="1"/>
</dbReference>
<keyword evidence="2" id="KW-0238">DNA-binding</keyword>
<keyword evidence="6" id="KW-1185">Reference proteome</keyword>
<dbReference type="InterPro" id="IPR009594">
    <property type="entry name" value="Tscrpt_reg_HTH_AraC_N"/>
</dbReference>
<organism evidence="5 6">
    <name type="scientific">Pseudoroseicyclus aestuarii</name>
    <dbReference type="NCBI Taxonomy" id="1795041"/>
    <lineage>
        <taxon>Bacteria</taxon>
        <taxon>Pseudomonadati</taxon>
        <taxon>Pseudomonadota</taxon>
        <taxon>Alphaproteobacteria</taxon>
        <taxon>Rhodobacterales</taxon>
        <taxon>Paracoccaceae</taxon>
        <taxon>Pseudoroseicyclus</taxon>
    </lineage>
</organism>
<accession>A0A318SSG4</accession>
<feature type="domain" description="HTH araC/xylS-type" evidence="4">
    <location>
        <begin position="195"/>
        <end position="293"/>
    </location>
</feature>
<dbReference type="PROSITE" id="PS01124">
    <property type="entry name" value="HTH_ARAC_FAMILY_2"/>
    <property type="match status" value="1"/>
</dbReference>
<dbReference type="InterPro" id="IPR009057">
    <property type="entry name" value="Homeodomain-like_sf"/>
</dbReference>
<dbReference type="PROSITE" id="PS00041">
    <property type="entry name" value="HTH_ARAC_FAMILY_1"/>
    <property type="match status" value="1"/>
</dbReference>
<evidence type="ECO:0000256" key="2">
    <source>
        <dbReference type="ARBA" id="ARBA00023125"/>
    </source>
</evidence>
<keyword evidence="1" id="KW-0805">Transcription regulation</keyword>
<dbReference type="EMBL" id="QJTE01000006">
    <property type="protein sequence ID" value="PYE81326.1"/>
    <property type="molecule type" value="Genomic_DNA"/>
</dbReference>